<dbReference type="Proteomes" id="UP000266376">
    <property type="component" value="Unassembled WGS sequence"/>
</dbReference>
<evidence type="ECO:0000313" key="4">
    <source>
        <dbReference type="Proteomes" id="UP000260664"/>
    </source>
</evidence>
<sequence length="153" mass="17297">MIIAGNDEAKRSKIWRVVTLVSSVLIILIAVYLLTRMFTTNPVVGNWESEDATIALKIEKNDTIQVDITDIAENTDAAVEMNYSVDMKSKIITITKDEEQIDKAVEKADGAYTKEDLENVLDDLDSSFSYSIDGNQMTLTEREYGEQFTFIRK</sequence>
<name>A0A3E4F5H6_9FIRM</name>
<dbReference type="Proteomes" id="UP000260664">
    <property type="component" value="Unassembled WGS sequence"/>
</dbReference>
<proteinExistence type="predicted"/>
<keyword evidence="1" id="KW-0812">Transmembrane</keyword>
<keyword evidence="1" id="KW-1133">Transmembrane helix</keyword>
<evidence type="ECO:0000313" key="3">
    <source>
        <dbReference type="EMBL" id="RGW55014.1"/>
    </source>
</evidence>
<evidence type="ECO:0000313" key="2">
    <source>
        <dbReference type="EMBL" id="RGI84190.1"/>
    </source>
</evidence>
<dbReference type="AlphaFoldDB" id="A0A3E4F5H6"/>
<organism evidence="2 4">
    <name type="scientific">Dorea formicigenerans</name>
    <dbReference type="NCBI Taxonomy" id="39486"/>
    <lineage>
        <taxon>Bacteria</taxon>
        <taxon>Bacillati</taxon>
        <taxon>Bacillota</taxon>
        <taxon>Clostridia</taxon>
        <taxon>Lachnospirales</taxon>
        <taxon>Lachnospiraceae</taxon>
        <taxon>Dorea</taxon>
    </lineage>
</organism>
<reference evidence="4 5" key="1">
    <citation type="submission" date="2018-08" db="EMBL/GenBank/DDBJ databases">
        <title>A genome reference for cultivated species of the human gut microbiota.</title>
        <authorList>
            <person name="Zou Y."/>
            <person name="Xue W."/>
            <person name="Luo G."/>
        </authorList>
    </citation>
    <scope>NUCLEOTIDE SEQUENCE [LARGE SCALE GENOMIC DNA]</scope>
    <source>
        <strain evidence="3 5">AF12-11</strain>
        <strain evidence="2 4">TM09-19AC</strain>
    </source>
</reference>
<accession>A0A3E4F5H6</accession>
<keyword evidence="1" id="KW-0472">Membrane</keyword>
<evidence type="ECO:0000313" key="5">
    <source>
        <dbReference type="Proteomes" id="UP000266376"/>
    </source>
</evidence>
<evidence type="ECO:0000256" key="1">
    <source>
        <dbReference type="SAM" id="Phobius"/>
    </source>
</evidence>
<gene>
    <name evidence="3" type="ORF">DWV67_02890</name>
    <name evidence="2" type="ORF">DXD84_08395</name>
</gene>
<protein>
    <submittedName>
        <fullName evidence="2">Uncharacterized protein</fullName>
    </submittedName>
</protein>
<feature type="transmembrane region" description="Helical" evidence="1">
    <location>
        <begin position="14"/>
        <end position="34"/>
    </location>
</feature>
<dbReference type="RefSeq" id="WP_117495117.1">
    <property type="nucleotide sequence ID" value="NZ_JAAIOE010000002.1"/>
</dbReference>
<comment type="caution">
    <text evidence="2">The sequence shown here is derived from an EMBL/GenBank/DDBJ whole genome shotgun (WGS) entry which is preliminary data.</text>
</comment>
<dbReference type="EMBL" id="QSAJ01000005">
    <property type="protein sequence ID" value="RGW55014.1"/>
    <property type="molecule type" value="Genomic_DNA"/>
</dbReference>
<dbReference type="EMBL" id="QSOI01000008">
    <property type="protein sequence ID" value="RGI84190.1"/>
    <property type="molecule type" value="Genomic_DNA"/>
</dbReference>